<dbReference type="AlphaFoldDB" id="A0A1X6NSL6"/>
<keyword evidence="2" id="KW-1185">Reference proteome</keyword>
<name>A0A1X6NSL6_PORUM</name>
<sequence>MQRRACAASAPSWPSFAAVTARLAPPGHRRRRAPLPSTV</sequence>
<accession>A0A1X6NSL6</accession>
<organism evidence="1 2">
    <name type="scientific">Porphyra umbilicalis</name>
    <name type="common">Purple laver</name>
    <name type="synonym">Red alga</name>
    <dbReference type="NCBI Taxonomy" id="2786"/>
    <lineage>
        <taxon>Eukaryota</taxon>
        <taxon>Rhodophyta</taxon>
        <taxon>Bangiophyceae</taxon>
        <taxon>Bangiales</taxon>
        <taxon>Bangiaceae</taxon>
        <taxon>Porphyra</taxon>
    </lineage>
</organism>
<reference evidence="1 2" key="1">
    <citation type="submission" date="2017-03" db="EMBL/GenBank/DDBJ databases">
        <title>WGS assembly of Porphyra umbilicalis.</title>
        <authorList>
            <person name="Brawley S.H."/>
            <person name="Blouin N.A."/>
            <person name="Ficko-Blean E."/>
            <person name="Wheeler G.L."/>
            <person name="Lohr M."/>
            <person name="Goodson H.V."/>
            <person name="Jenkins J.W."/>
            <person name="Blaby-Haas C.E."/>
            <person name="Helliwell K.E."/>
            <person name="Chan C."/>
            <person name="Marriage T."/>
            <person name="Bhattacharya D."/>
            <person name="Klein A.S."/>
            <person name="Badis Y."/>
            <person name="Brodie J."/>
            <person name="Cao Y."/>
            <person name="Collen J."/>
            <person name="Dittami S.M."/>
            <person name="Gachon C.M."/>
            <person name="Green B.R."/>
            <person name="Karpowicz S."/>
            <person name="Kim J.W."/>
            <person name="Kudahl U."/>
            <person name="Lin S."/>
            <person name="Michel G."/>
            <person name="Mittag M."/>
            <person name="Olson B.J."/>
            <person name="Pangilinan J."/>
            <person name="Peng Y."/>
            <person name="Qiu H."/>
            <person name="Shu S."/>
            <person name="Singer J.T."/>
            <person name="Smith A.G."/>
            <person name="Sprecher B.N."/>
            <person name="Wagner V."/>
            <person name="Wang W."/>
            <person name="Wang Z.-Y."/>
            <person name="Yan J."/>
            <person name="Yarish C."/>
            <person name="Zoeuner-Riek S."/>
            <person name="Zhuang Y."/>
            <person name="Zou Y."/>
            <person name="Lindquist E.A."/>
            <person name="Grimwood J."/>
            <person name="Barry K."/>
            <person name="Rokhsar D.S."/>
            <person name="Schmutz J."/>
            <person name="Stiller J.W."/>
            <person name="Grossman A.R."/>
            <person name="Prochnik S.E."/>
        </authorList>
    </citation>
    <scope>NUCLEOTIDE SEQUENCE [LARGE SCALE GENOMIC DNA]</scope>
    <source>
        <strain evidence="1">4086291</strain>
    </source>
</reference>
<dbReference type="Proteomes" id="UP000218209">
    <property type="component" value="Unassembled WGS sequence"/>
</dbReference>
<gene>
    <name evidence="1" type="ORF">BU14_0521s0011</name>
</gene>
<protein>
    <submittedName>
        <fullName evidence="1">Uncharacterized protein</fullName>
    </submittedName>
</protein>
<dbReference type="EMBL" id="KV919124">
    <property type="protein sequence ID" value="OSX71578.1"/>
    <property type="molecule type" value="Genomic_DNA"/>
</dbReference>
<proteinExistence type="predicted"/>
<evidence type="ECO:0000313" key="2">
    <source>
        <dbReference type="Proteomes" id="UP000218209"/>
    </source>
</evidence>
<evidence type="ECO:0000313" key="1">
    <source>
        <dbReference type="EMBL" id="OSX71578.1"/>
    </source>
</evidence>